<sequence>MVDNNTGMLAVGVDAAPGALHAARWAAREAVRRHRGLRLVHATDERSLHYPRGLPVGDDLLEVVRMRGHRLLRAARDAVREVAPELPVELVLSREAPGEVLLDESKAAPLLVLGTPGLRPLARVFAGSLSIALSAHAACPVALVRGHAGDDKPPSEGPVVVGVDGSSSSEEAVAIAFEEASWRDVPLMAVHAWDDAFLSAVFEETHWTPDEAAVEARESEVLAERLAGWQEKFPEVAVERVITRGRPSAALLDVADRAQLLVVGSRGRGGFSGLLLGSTSQGVMSYALCPVLVARHRR</sequence>
<keyword evidence="6" id="KW-1185">Reference proteome</keyword>
<name>A0ABP8VF70_9PSEU</name>
<comment type="caution">
    <text evidence="5">The sequence shown here is derived from an EMBL/GenBank/DDBJ whole genome shotgun (WGS) entry which is preliminary data.</text>
</comment>
<dbReference type="InterPro" id="IPR006015">
    <property type="entry name" value="Universal_stress_UspA"/>
</dbReference>
<dbReference type="RefSeq" id="WP_346055578.1">
    <property type="nucleotide sequence ID" value="NZ_BAABIB010000116.1"/>
</dbReference>
<evidence type="ECO:0000259" key="4">
    <source>
        <dbReference type="Pfam" id="PF00582"/>
    </source>
</evidence>
<protein>
    <submittedName>
        <fullName evidence="5">Universal stress protein</fullName>
    </submittedName>
</protein>
<dbReference type="Pfam" id="PF00582">
    <property type="entry name" value="Usp"/>
    <property type="match status" value="2"/>
</dbReference>
<dbReference type="EMBL" id="BAABIB010000116">
    <property type="protein sequence ID" value="GAA4659284.1"/>
    <property type="molecule type" value="Genomic_DNA"/>
</dbReference>
<evidence type="ECO:0000313" key="5">
    <source>
        <dbReference type="EMBL" id="GAA4659284.1"/>
    </source>
</evidence>
<dbReference type="InterPro" id="IPR014729">
    <property type="entry name" value="Rossmann-like_a/b/a_fold"/>
</dbReference>
<feature type="domain" description="UspA" evidence="4">
    <location>
        <begin position="11"/>
        <end position="145"/>
    </location>
</feature>
<accession>A0ABP8VF70</accession>
<comment type="similarity">
    <text evidence="1">Belongs to the universal stress protein A family.</text>
</comment>
<reference evidence="6" key="1">
    <citation type="journal article" date="2019" name="Int. J. Syst. Evol. Microbiol.">
        <title>The Global Catalogue of Microorganisms (GCM) 10K type strain sequencing project: providing services to taxonomists for standard genome sequencing and annotation.</title>
        <authorList>
            <consortium name="The Broad Institute Genomics Platform"/>
            <consortium name="The Broad Institute Genome Sequencing Center for Infectious Disease"/>
            <person name="Wu L."/>
            <person name="Ma J."/>
        </authorList>
    </citation>
    <scope>NUCLEOTIDE SEQUENCE [LARGE SCALE GENOMIC DNA]</scope>
    <source>
        <strain evidence="6">JCM 18054</strain>
    </source>
</reference>
<feature type="domain" description="UspA" evidence="4">
    <location>
        <begin position="158"/>
        <end position="295"/>
    </location>
</feature>
<keyword evidence="3" id="KW-0067">ATP-binding</keyword>
<dbReference type="PANTHER" id="PTHR46268:SF27">
    <property type="entry name" value="UNIVERSAL STRESS PROTEIN RV2623"/>
    <property type="match status" value="1"/>
</dbReference>
<dbReference type="SUPFAM" id="SSF52402">
    <property type="entry name" value="Adenine nucleotide alpha hydrolases-like"/>
    <property type="match status" value="2"/>
</dbReference>
<organism evidence="5 6">
    <name type="scientific">Amycolatopsis dongchuanensis</name>
    <dbReference type="NCBI Taxonomy" id="1070866"/>
    <lineage>
        <taxon>Bacteria</taxon>
        <taxon>Bacillati</taxon>
        <taxon>Actinomycetota</taxon>
        <taxon>Actinomycetes</taxon>
        <taxon>Pseudonocardiales</taxon>
        <taxon>Pseudonocardiaceae</taxon>
        <taxon>Amycolatopsis</taxon>
    </lineage>
</organism>
<gene>
    <name evidence="5" type="ORF">GCM10023214_58610</name>
</gene>
<proteinExistence type="inferred from homology"/>
<keyword evidence="2" id="KW-0547">Nucleotide-binding</keyword>
<dbReference type="PANTHER" id="PTHR46268">
    <property type="entry name" value="STRESS RESPONSE PROTEIN NHAX"/>
    <property type="match status" value="1"/>
</dbReference>
<dbReference type="Proteomes" id="UP001500192">
    <property type="component" value="Unassembled WGS sequence"/>
</dbReference>
<evidence type="ECO:0000256" key="3">
    <source>
        <dbReference type="ARBA" id="ARBA00022840"/>
    </source>
</evidence>
<evidence type="ECO:0000256" key="2">
    <source>
        <dbReference type="ARBA" id="ARBA00022741"/>
    </source>
</evidence>
<dbReference type="InterPro" id="IPR006016">
    <property type="entry name" value="UspA"/>
</dbReference>
<dbReference type="Gene3D" id="3.40.50.620">
    <property type="entry name" value="HUPs"/>
    <property type="match status" value="2"/>
</dbReference>
<evidence type="ECO:0000256" key="1">
    <source>
        <dbReference type="ARBA" id="ARBA00008791"/>
    </source>
</evidence>
<dbReference type="PRINTS" id="PR01438">
    <property type="entry name" value="UNVRSLSTRESS"/>
</dbReference>
<evidence type="ECO:0000313" key="6">
    <source>
        <dbReference type="Proteomes" id="UP001500192"/>
    </source>
</evidence>